<evidence type="ECO:0000256" key="1">
    <source>
        <dbReference type="SAM" id="MobiDB-lite"/>
    </source>
</evidence>
<protein>
    <submittedName>
        <fullName evidence="3">Uncharacterized protein</fullName>
    </submittedName>
</protein>
<evidence type="ECO:0000313" key="3">
    <source>
        <dbReference type="EMBL" id="RQP21792.1"/>
    </source>
</evidence>
<reference evidence="3 4" key="2">
    <citation type="submission" date="2018-12" db="EMBL/GenBank/DDBJ databases">
        <title>Rhizobacter gummiphilus sp. nov., a rubber-degrading bacterium isolated from the soil of a botanical garden in Japan.</title>
        <authorList>
            <person name="Shunsuke S.S."/>
        </authorList>
    </citation>
    <scope>NUCLEOTIDE SEQUENCE [LARGE SCALE GENOMIC DNA]</scope>
    <source>
        <strain evidence="3 4">S-16</strain>
    </source>
</reference>
<proteinExistence type="predicted"/>
<keyword evidence="2" id="KW-0732">Signal</keyword>
<keyword evidence="4" id="KW-1185">Reference proteome</keyword>
<accession>A0A3N7ISG6</accession>
<comment type="caution">
    <text evidence="3">The sequence shown here is derived from an EMBL/GenBank/DDBJ whole genome shotgun (WGS) entry which is preliminary data.</text>
</comment>
<dbReference type="AlphaFoldDB" id="A0A3N7ISG6"/>
<gene>
    <name evidence="3" type="ORF">DZC73_25445</name>
</gene>
<feature type="chain" id="PRO_5018061800" evidence="2">
    <location>
        <begin position="24"/>
        <end position="152"/>
    </location>
</feature>
<feature type="region of interest" description="Disordered" evidence="1">
    <location>
        <begin position="39"/>
        <end position="83"/>
    </location>
</feature>
<feature type="signal peptide" evidence="2">
    <location>
        <begin position="1"/>
        <end position="23"/>
    </location>
</feature>
<dbReference type="EMBL" id="QUSW01000009">
    <property type="protein sequence ID" value="RQP21792.1"/>
    <property type="molecule type" value="Genomic_DNA"/>
</dbReference>
<sequence length="152" mass="15889">MLRVLRITLMWLLALAVPAQGFAAASMFGCGTGHQDASGMHSHAMGMHEHSHSAQTPAHSHDADQADADSDHHHGMTADLGHGHLKAQGASGKVTKGSCSACASCCMAAALPTAIVSFEATPVADFFTTFDRRSVVVFVTEGPERPPRSILA</sequence>
<dbReference type="Proteomes" id="UP000267464">
    <property type="component" value="Unassembled WGS sequence"/>
</dbReference>
<feature type="compositionally biased region" description="Basic and acidic residues" evidence="1">
    <location>
        <begin position="59"/>
        <end position="76"/>
    </location>
</feature>
<name>A0A3N7ISG6_9BURK</name>
<organism evidence="3 4">
    <name type="scientific">Piscinibacter terrae</name>
    <dbReference type="NCBI Taxonomy" id="2496871"/>
    <lineage>
        <taxon>Bacteria</taxon>
        <taxon>Pseudomonadati</taxon>
        <taxon>Pseudomonadota</taxon>
        <taxon>Betaproteobacteria</taxon>
        <taxon>Burkholderiales</taxon>
        <taxon>Sphaerotilaceae</taxon>
        <taxon>Piscinibacter</taxon>
    </lineage>
</organism>
<evidence type="ECO:0000313" key="4">
    <source>
        <dbReference type="Proteomes" id="UP000267464"/>
    </source>
</evidence>
<reference evidence="3 4" key="1">
    <citation type="submission" date="2018-08" db="EMBL/GenBank/DDBJ databases">
        <authorList>
            <person name="Khan S.A."/>
            <person name="Jeon C.O."/>
            <person name="Chun B.H."/>
            <person name="Jeong S.E."/>
        </authorList>
    </citation>
    <scope>NUCLEOTIDE SEQUENCE [LARGE SCALE GENOMIC DNA]</scope>
    <source>
        <strain evidence="3 4">S-16</strain>
    </source>
</reference>
<dbReference type="PROSITE" id="PS51257">
    <property type="entry name" value="PROKAR_LIPOPROTEIN"/>
    <property type="match status" value="1"/>
</dbReference>
<evidence type="ECO:0000256" key="2">
    <source>
        <dbReference type="SAM" id="SignalP"/>
    </source>
</evidence>